<gene>
    <name evidence="1" type="ORF">GM1_019_00500</name>
</gene>
<accession>M3VBN8</accession>
<dbReference type="AlphaFoldDB" id="M3VBN8"/>
<dbReference type="Gene3D" id="3.40.50.720">
    <property type="entry name" value="NAD(P)-binding Rossmann-like Domain"/>
    <property type="match status" value="1"/>
</dbReference>
<dbReference type="InterPro" id="IPR036291">
    <property type="entry name" value="NAD(P)-bd_dom_sf"/>
</dbReference>
<sequence>MRVTVVGGTGQFGAALCDRLADLGVDVTRAGRSTGVDAVTGVGLDDACTGADLIVDVTSTASRDGDDTAEFFGAVARNVSRAATAAGVPVVYLTIVGAGVPAVAAALGHYRGKAEQERVYAAELGDRACAVASVQWFSLAERFLAAGGDVVELPDLRCRPATVEDVVRAFADVVVDQDRPAYVSVAGPAELDLVDIARRIVARDGSAVRVVPADSDAVLRSGVLIPDSPDVVTTTTLDMWLDGR</sequence>
<protein>
    <recommendedName>
        <fullName evidence="3">NAD(P)-binding domain-containing protein</fullName>
    </recommendedName>
</protein>
<evidence type="ECO:0000313" key="1">
    <source>
        <dbReference type="EMBL" id="GAC80588.1"/>
    </source>
</evidence>
<organism evidence="1 2">
    <name type="scientific">Gordonia malaquae NBRC 108250</name>
    <dbReference type="NCBI Taxonomy" id="1223542"/>
    <lineage>
        <taxon>Bacteria</taxon>
        <taxon>Bacillati</taxon>
        <taxon>Actinomycetota</taxon>
        <taxon>Actinomycetes</taxon>
        <taxon>Mycobacteriales</taxon>
        <taxon>Gordoniaceae</taxon>
        <taxon>Gordonia</taxon>
    </lineage>
</organism>
<reference evidence="1 2" key="1">
    <citation type="submission" date="2013-02" db="EMBL/GenBank/DDBJ databases">
        <title>Whole genome shotgun sequence of Gordonia malaquae NBRC 108250.</title>
        <authorList>
            <person name="Yoshida I."/>
            <person name="Hosoyama A."/>
            <person name="Tsuchikane K."/>
            <person name="Ando Y."/>
            <person name="Baba S."/>
            <person name="Ohji S."/>
            <person name="Hamada M."/>
            <person name="Tamura T."/>
            <person name="Yamazoe A."/>
            <person name="Yamazaki S."/>
            <person name="Fujita N."/>
        </authorList>
    </citation>
    <scope>NUCLEOTIDE SEQUENCE [LARGE SCALE GENOMIC DNA]</scope>
    <source>
        <strain evidence="1 2">NBRC 108250</strain>
    </source>
</reference>
<dbReference type="EMBL" id="BAOP01000019">
    <property type="protein sequence ID" value="GAC80588.1"/>
    <property type="molecule type" value="Genomic_DNA"/>
</dbReference>
<comment type="caution">
    <text evidence="1">The sequence shown here is derived from an EMBL/GenBank/DDBJ whole genome shotgun (WGS) entry which is preliminary data.</text>
</comment>
<evidence type="ECO:0008006" key="3">
    <source>
        <dbReference type="Google" id="ProtNLM"/>
    </source>
</evidence>
<dbReference type="STRING" id="410332.SAMN04488550_1339"/>
<name>M3VBN8_GORML</name>
<dbReference type="RefSeq" id="WP_008379707.1">
    <property type="nucleotide sequence ID" value="NZ_BAOP01000019.1"/>
</dbReference>
<evidence type="ECO:0000313" key="2">
    <source>
        <dbReference type="Proteomes" id="UP000035009"/>
    </source>
</evidence>
<proteinExistence type="predicted"/>
<dbReference type="Proteomes" id="UP000035009">
    <property type="component" value="Unassembled WGS sequence"/>
</dbReference>
<dbReference type="OrthoDB" id="9771302at2"/>
<dbReference type="eggNOG" id="COG0702">
    <property type="taxonomic scope" value="Bacteria"/>
</dbReference>
<dbReference type="SUPFAM" id="SSF51735">
    <property type="entry name" value="NAD(P)-binding Rossmann-fold domains"/>
    <property type="match status" value="1"/>
</dbReference>
<keyword evidence="2" id="KW-1185">Reference proteome</keyword>